<dbReference type="InterPro" id="IPR032710">
    <property type="entry name" value="NTF2-like_dom_sf"/>
</dbReference>
<evidence type="ECO:0000259" key="1">
    <source>
        <dbReference type="Pfam" id="PF12680"/>
    </source>
</evidence>
<evidence type="ECO:0000313" key="3">
    <source>
        <dbReference type="Proteomes" id="UP000002931"/>
    </source>
</evidence>
<feature type="domain" description="SnoaL-like" evidence="1">
    <location>
        <begin position="15"/>
        <end position="123"/>
    </location>
</feature>
<name>A3VK60_9RHOB</name>
<organism evidence="2 3">
    <name type="scientific">Maritimibacter alkaliphilus HTCC2654</name>
    <dbReference type="NCBI Taxonomy" id="314271"/>
    <lineage>
        <taxon>Bacteria</taxon>
        <taxon>Pseudomonadati</taxon>
        <taxon>Pseudomonadota</taxon>
        <taxon>Alphaproteobacteria</taxon>
        <taxon>Rhodobacterales</taxon>
        <taxon>Roseobacteraceae</taxon>
        <taxon>Maritimibacter</taxon>
    </lineage>
</organism>
<dbReference type="RefSeq" id="WP_008327585.1">
    <property type="nucleotide sequence ID" value="NZ_AAMT01000016.1"/>
</dbReference>
<dbReference type="InterPro" id="IPR037401">
    <property type="entry name" value="SnoaL-like"/>
</dbReference>
<comment type="caution">
    <text evidence="2">The sequence shown here is derived from an EMBL/GenBank/DDBJ whole genome shotgun (WGS) entry which is preliminary data.</text>
</comment>
<gene>
    <name evidence="2" type="ORF">RB2654_23423</name>
</gene>
<dbReference type="AlphaFoldDB" id="A3VK60"/>
<accession>A3VK60</accession>
<dbReference type="HOGENOM" id="CLU_1956947_0_0_5"/>
<dbReference type="OrthoDB" id="9799024at2"/>
<dbReference type="EMBL" id="AAMT01000016">
    <property type="protein sequence ID" value="EAQ11365.1"/>
    <property type="molecule type" value="Genomic_DNA"/>
</dbReference>
<reference evidence="2 3" key="1">
    <citation type="journal article" date="2010" name="J. Bacteriol.">
        <title>Genome sequences of Pelagibaca bermudensis HTCC2601T and Maritimibacter alkaliphilus HTCC2654T, the type strains of two marine Roseobacter genera.</title>
        <authorList>
            <person name="Thrash J.C."/>
            <person name="Cho J.C."/>
            <person name="Ferriera S."/>
            <person name="Johnson J."/>
            <person name="Vergin K.L."/>
            <person name="Giovannoni S.J."/>
        </authorList>
    </citation>
    <scope>NUCLEOTIDE SEQUENCE [LARGE SCALE GENOMIC DNA]</scope>
    <source>
        <strain evidence="2 3">HTCC2654</strain>
    </source>
</reference>
<proteinExistence type="predicted"/>
<sequence length="128" mass="14264">MTATRDEAINLIQTTYYDGIDSGDMVRAASALAEDVDWSHAQVWAHHGFARAEPSGFSSRAEVQDFLSARVEQLAEAKIRHRIDTMVYEDGKGAFLGLVEGPGGETKPFFVWFEIVNGKISRYTLRPL</sequence>
<dbReference type="SUPFAM" id="SSF54427">
    <property type="entry name" value="NTF2-like"/>
    <property type="match status" value="1"/>
</dbReference>
<evidence type="ECO:0000313" key="2">
    <source>
        <dbReference type="EMBL" id="EAQ11365.1"/>
    </source>
</evidence>
<dbReference type="Gene3D" id="3.10.450.50">
    <property type="match status" value="1"/>
</dbReference>
<keyword evidence="3" id="KW-1185">Reference proteome</keyword>
<dbReference type="Proteomes" id="UP000002931">
    <property type="component" value="Unassembled WGS sequence"/>
</dbReference>
<protein>
    <recommendedName>
        <fullName evidence="1">SnoaL-like domain-containing protein</fullName>
    </recommendedName>
</protein>
<dbReference type="Pfam" id="PF12680">
    <property type="entry name" value="SnoaL_2"/>
    <property type="match status" value="1"/>
</dbReference>